<dbReference type="SUPFAM" id="SSF55957">
    <property type="entry name" value="Phosphoglucomutase, C-terminal domain"/>
    <property type="match status" value="1"/>
</dbReference>
<protein>
    <submittedName>
        <fullName evidence="2">Phosphoglucomutase-like protein 5</fullName>
    </submittedName>
</protein>
<dbReference type="GeneID" id="103600857"/>
<sequence length="74" mass="8188">GLRIIFSDAARLIFRLSSSSGVRATIRLYAESYERDPSGHDREPQAVLSPLIAIALKISQIHERTGRRGPTVIT</sequence>
<accession>A0ABM0RS23</accession>
<feature type="non-terminal residue" evidence="2">
    <location>
        <position position="1"/>
    </location>
</feature>
<organism evidence="1 2">
    <name type="scientific">Galeopterus variegatus</name>
    <name type="common">Malayan flying lemur</name>
    <name type="synonym">Cynocephalus variegatus</name>
    <dbReference type="NCBI Taxonomy" id="482537"/>
    <lineage>
        <taxon>Eukaryota</taxon>
        <taxon>Metazoa</taxon>
        <taxon>Chordata</taxon>
        <taxon>Craniata</taxon>
        <taxon>Vertebrata</taxon>
        <taxon>Euteleostomi</taxon>
        <taxon>Mammalia</taxon>
        <taxon>Eutheria</taxon>
        <taxon>Euarchontoglires</taxon>
        <taxon>Dermoptera</taxon>
        <taxon>Cynocephalidae</taxon>
        <taxon>Galeopterus</taxon>
    </lineage>
</organism>
<dbReference type="InterPro" id="IPR045244">
    <property type="entry name" value="PGM"/>
</dbReference>
<dbReference type="RefSeq" id="XP_008583414.1">
    <property type="nucleotide sequence ID" value="XM_008585192.1"/>
</dbReference>
<gene>
    <name evidence="2" type="primary">PGM5</name>
</gene>
<evidence type="ECO:0000313" key="1">
    <source>
        <dbReference type="Proteomes" id="UP000694923"/>
    </source>
</evidence>
<reference evidence="2" key="1">
    <citation type="submission" date="2025-08" db="UniProtKB">
        <authorList>
            <consortium name="RefSeq"/>
        </authorList>
    </citation>
    <scope>IDENTIFICATION</scope>
</reference>
<dbReference type="Pfam" id="PF24947">
    <property type="entry name" value="PGM1_C_vert_fung"/>
    <property type="match status" value="1"/>
</dbReference>
<dbReference type="Proteomes" id="UP000694923">
    <property type="component" value="Unplaced"/>
</dbReference>
<keyword evidence="1" id="KW-1185">Reference proteome</keyword>
<evidence type="ECO:0000313" key="2">
    <source>
        <dbReference type="RefSeq" id="XP_008583414.1"/>
    </source>
</evidence>
<dbReference type="InterPro" id="IPR036900">
    <property type="entry name" value="A-D-PHexomutase_C_sf"/>
</dbReference>
<dbReference type="PANTHER" id="PTHR22573:SF27">
    <property type="entry name" value="PHOSPHOGLUCOMUTASE-LIKE PROTEIN 5"/>
    <property type="match status" value="1"/>
</dbReference>
<dbReference type="PANTHER" id="PTHR22573">
    <property type="entry name" value="PHOSPHOHEXOMUTASE FAMILY MEMBER"/>
    <property type="match status" value="1"/>
</dbReference>
<proteinExistence type="predicted"/>
<name>A0ABM0RS23_GALVR</name>
<dbReference type="Gene3D" id="3.30.310.50">
    <property type="entry name" value="Alpha-D-phosphohexomutase, C-terminal domain"/>
    <property type="match status" value="1"/>
</dbReference>